<reference evidence="3 4" key="1">
    <citation type="submission" date="2019-05" db="EMBL/GenBank/DDBJ databases">
        <title>Genomes sequences of two Nocardia cyriacigeorgica environmental isolates, type strains Nocardia asteroides ATCC 19247 and Nocardia cyriacigeorgica DSM 44484.</title>
        <authorList>
            <person name="Vautrin F."/>
            <person name="Bergeron E."/>
            <person name="Dubost A."/>
            <person name="Abrouk D."/>
            <person name="Rodriguez Nava V."/>
            <person name="Pujic P."/>
        </authorList>
    </citation>
    <scope>NUCLEOTIDE SEQUENCE [LARGE SCALE GENOMIC DNA]</scope>
    <source>
        <strain evidence="3 4">EML 446</strain>
    </source>
</reference>
<proteinExistence type="predicted"/>
<dbReference type="Proteomes" id="UP000306378">
    <property type="component" value="Unassembled WGS sequence"/>
</dbReference>
<comment type="caution">
    <text evidence="3">The sequence shown here is derived from an EMBL/GenBank/DDBJ whole genome shotgun (WGS) entry which is preliminary data.</text>
</comment>
<dbReference type="EMBL" id="VBUT01000002">
    <property type="protein sequence ID" value="TLF81050.1"/>
    <property type="molecule type" value="Genomic_DNA"/>
</dbReference>
<name>A0A5R8NY13_9NOCA</name>
<evidence type="ECO:0000256" key="1">
    <source>
        <dbReference type="SAM" id="MobiDB-lite"/>
    </source>
</evidence>
<keyword evidence="2" id="KW-0472">Membrane</keyword>
<feature type="region of interest" description="Disordered" evidence="1">
    <location>
        <begin position="1"/>
        <end position="20"/>
    </location>
</feature>
<evidence type="ECO:0000256" key="2">
    <source>
        <dbReference type="SAM" id="Phobius"/>
    </source>
</evidence>
<dbReference type="AlphaFoldDB" id="A0A5R8NY13"/>
<keyword evidence="2" id="KW-0812">Transmembrane</keyword>
<organism evidence="3 4">
    <name type="scientific">Nocardia cyriacigeorgica</name>
    <dbReference type="NCBI Taxonomy" id="135487"/>
    <lineage>
        <taxon>Bacteria</taxon>
        <taxon>Bacillati</taxon>
        <taxon>Actinomycetota</taxon>
        <taxon>Actinomycetes</taxon>
        <taxon>Mycobacteriales</taxon>
        <taxon>Nocardiaceae</taxon>
        <taxon>Nocardia</taxon>
    </lineage>
</organism>
<accession>A0A5R8NY13</accession>
<evidence type="ECO:0000313" key="3">
    <source>
        <dbReference type="EMBL" id="TLF81050.1"/>
    </source>
</evidence>
<protein>
    <submittedName>
        <fullName evidence="3">Uncharacterized protein</fullName>
    </submittedName>
</protein>
<gene>
    <name evidence="3" type="ORF">FEK34_05185</name>
</gene>
<keyword evidence="2" id="KW-1133">Transmembrane helix</keyword>
<evidence type="ECO:0000313" key="4">
    <source>
        <dbReference type="Proteomes" id="UP000306378"/>
    </source>
</evidence>
<feature type="transmembrane region" description="Helical" evidence="2">
    <location>
        <begin position="30"/>
        <end position="49"/>
    </location>
</feature>
<sequence length="245" mass="25870">MLTVPGEPESGPRDDAGDTPVLRSTRTMRAMFAAVAGVVVVVLIAVGAMQPPRSEGVSTDRLGPEQGESVADYLARARDSLNGTDSAEHWALVSFTEYQTPQRLPELAGGLQIGRVLYQVPLPRVQTQLVTVQVPATEEVVLRSAEDAAWQLLDQLRRTVAVDERTEKITTVSVARLREGCACAVGLIVRGTLDQLRNLAARNGIRAVAALPADAAAGAFAVVPLLPDATGVIGPAPDDGPVPER</sequence>